<feature type="domain" description="Sulfatase-modifying factor enzyme-like" evidence="1">
    <location>
        <begin position="27"/>
        <end position="309"/>
    </location>
</feature>
<organism evidence="2">
    <name type="scientific">hydrothermal vent metagenome</name>
    <dbReference type="NCBI Taxonomy" id="652676"/>
    <lineage>
        <taxon>unclassified sequences</taxon>
        <taxon>metagenomes</taxon>
        <taxon>ecological metagenomes</taxon>
    </lineage>
</organism>
<reference evidence="2" key="1">
    <citation type="submission" date="2018-06" db="EMBL/GenBank/DDBJ databases">
        <authorList>
            <person name="Zhirakovskaya E."/>
        </authorList>
    </citation>
    <scope>NUCLEOTIDE SEQUENCE</scope>
</reference>
<dbReference type="InterPro" id="IPR042095">
    <property type="entry name" value="SUMF_sf"/>
</dbReference>
<dbReference type="PANTHER" id="PTHR23150:SF19">
    <property type="entry name" value="FORMYLGLYCINE-GENERATING ENZYME"/>
    <property type="match status" value="1"/>
</dbReference>
<dbReference type="EMBL" id="UOFO01000109">
    <property type="protein sequence ID" value="VAW86996.1"/>
    <property type="molecule type" value="Genomic_DNA"/>
</dbReference>
<dbReference type="AlphaFoldDB" id="A0A3B1A277"/>
<dbReference type="PANTHER" id="PTHR23150">
    <property type="entry name" value="SULFATASE MODIFYING FACTOR 1, 2"/>
    <property type="match status" value="1"/>
</dbReference>
<dbReference type="InterPro" id="IPR016187">
    <property type="entry name" value="CTDL_fold"/>
</dbReference>
<dbReference type="Gene3D" id="3.90.1580.10">
    <property type="entry name" value="paralog of FGE (formylglycine-generating enzyme)"/>
    <property type="match status" value="1"/>
</dbReference>
<sequence length="311" mass="35345">MKNRRAVFPGFAVIILWVISFSVSATSDMVRIPAGSFIMGSDQVADGGKAKEFGSIKPWYLDEHPQREISLPAYWIDRYEVSNADFRDFVIKNNYWVPDSWRRNGYLLNSRVLSAADLTTLRRIADKTFELDLDVSRMESLALLEAIAIKRESIDNLAVSGVKWRNAHDYCHWVKKRLPTEAEWEKAARGAAGLEYPWGQEWAANRVNSGDGDQWSFGVAPVGSYPQGRSPYGVEDLAGNVMEWVNDWYQSYPAGDYKSDDYGQRFKVVRGGGWGGLGHYSISHFFRGAYRFYLDPESAFVDLGFRCVKDI</sequence>
<dbReference type="InterPro" id="IPR005532">
    <property type="entry name" value="SUMF_dom"/>
</dbReference>
<protein>
    <recommendedName>
        <fullName evidence="1">Sulfatase-modifying factor enzyme-like domain-containing protein</fullName>
    </recommendedName>
</protein>
<dbReference type="GO" id="GO:0120147">
    <property type="term" value="F:formylglycine-generating oxidase activity"/>
    <property type="evidence" value="ECO:0007669"/>
    <property type="project" value="TreeGrafter"/>
</dbReference>
<name>A0A3B1A277_9ZZZZ</name>
<evidence type="ECO:0000313" key="2">
    <source>
        <dbReference type="EMBL" id="VAW86996.1"/>
    </source>
</evidence>
<dbReference type="SUPFAM" id="SSF56436">
    <property type="entry name" value="C-type lectin-like"/>
    <property type="match status" value="1"/>
</dbReference>
<gene>
    <name evidence="2" type="ORF">MNBD_GAMMA16-572</name>
</gene>
<dbReference type="Pfam" id="PF03781">
    <property type="entry name" value="FGE-sulfatase"/>
    <property type="match status" value="1"/>
</dbReference>
<accession>A0A3B1A277</accession>
<proteinExistence type="predicted"/>
<dbReference type="InterPro" id="IPR051043">
    <property type="entry name" value="Sulfatase_Mod_Factor_Kinase"/>
</dbReference>
<evidence type="ECO:0000259" key="1">
    <source>
        <dbReference type="Pfam" id="PF03781"/>
    </source>
</evidence>